<evidence type="ECO:0000313" key="2">
    <source>
        <dbReference type="EMBL" id="MBD1397224.1"/>
    </source>
</evidence>
<dbReference type="PANTHER" id="PTHR22893:SF91">
    <property type="entry name" value="NADPH DEHYDROGENASE 2-RELATED"/>
    <property type="match status" value="1"/>
</dbReference>
<accession>A0ABR7XG34</accession>
<dbReference type="InterPro" id="IPR013785">
    <property type="entry name" value="Aldolase_TIM"/>
</dbReference>
<dbReference type="Gene3D" id="3.20.20.70">
    <property type="entry name" value="Aldolase class I"/>
    <property type="match status" value="1"/>
</dbReference>
<evidence type="ECO:0000259" key="1">
    <source>
        <dbReference type="Pfam" id="PF00724"/>
    </source>
</evidence>
<reference evidence="2 3" key="1">
    <citation type="submission" date="2020-09" db="EMBL/GenBank/DDBJ databases">
        <title>Genome sequencing and assembly of Pontibacter sp.</title>
        <authorList>
            <person name="Chhetri G."/>
        </authorList>
    </citation>
    <scope>NUCLEOTIDE SEQUENCE [LARGE SCALE GENOMIC DNA]</scope>
    <source>
        <strain evidence="2 3">JH31</strain>
    </source>
</reference>
<dbReference type="InterPro" id="IPR045247">
    <property type="entry name" value="Oye-like"/>
</dbReference>
<feature type="domain" description="NADH:flavin oxidoreductase/NADH oxidase N-terminal" evidence="1">
    <location>
        <begin position="5"/>
        <end position="339"/>
    </location>
</feature>
<dbReference type="Pfam" id="PF00724">
    <property type="entry name" value="Oxidored_FMN"/>
    <property type="match status" value="1"/>
</dbReference>
<dbReference type="PANTHER" id="PTHR22893">
    <property type="entry name" value="NADH OXIDOREDUCTASE-RELATED"/>
    <property type="match status" value="1"/>
</dbReference>
<dbReference type="EMBL" id="JACXAJ010000003">
    <property type="protein sequence ID" value="MBD1397224.1"/>
    <property type="molecule type" value="Genomic_DNA"/>
</dbReference>
<protein>
    <submittedName>
        <fullName evidence="2">Alkene reductase</fullName>
    </submittedName>
</protein>
<evidence type="ECO:0000313" key="3">
    <source>
        <dbReference type="Proteomes" id="UP000625551"/>
    </source>
</evidence>
<sequence>MSQPLLRPIKLNDLELNNRVIMAPMTRSRAANEGNVPNDLMVTYYAQRASAGLIISEGTQISEQAVGYINTPGMYSQEQVAGWKKVTAAVHAEGGKIFAQLWHVGRMSHPDFHNGEFPVAPSAINPNDQSYTPQGFKKTVTPRALTIPEIKQIVQDYKAAAKNAMDAGFDGVEIHSSNGYLLHQFFNATSNIRTDEYGGSIENRARILFEVIEAIQEVMPIERVGVRLNPSLHGIFGMTMDEETIPTFDYIIEKLNNYKLSYLHLSEPFNDVSAIPYAEQNIAKRYRPIYKGSLIINAGFTQERGNAVIEAGEADMVAFGVPFIANPDLPERFRQNEELQEADKNTFYSPGAEGYIDYPSLVEAKA</sequence>
<keyword evidence="3" id="KW-1185">Reference proteome</keyword>
<proteinExistence type="predicted"/>
<dbReference type="SUPFAM" id="SSF51395">
    <property type="entry name" value="FMN-linked oxidoreductases"/>
    <property type="match status" value="1"/>
</dbReference>
<gene>
    <name evidence="2" type="ORF">H9Q13_08615</name>
</gene>
<organism evidence="2 3">
    <name type="scientific">Pontibacter aquaedesilientis</name>
    <dbReference type="NCBI Taxonomy" id="2766980"/>
    <lineage>
        <taxon>Bacteria</taxon>
        <taxon>Pseudomonadati</taxon>
        <taxon>Bacteroidota</taxon>
        <taxon>Cytophagia</taxon>
        <taxon>Cytophagales</taxon>
        <taxon>Hymenobacteraceae</taxon>
        <taxon>Pontibacter</taxon>
    </lineage>
</organism>
<name>A0ABR7XG34_9BACT</name>
<dbReference type="Proteomes" id="UP000625551">
    <property type="component" value="Unassembled WGS sequence"/>
</dbReference>
<comment type="caution">
    <text evidence="2">The sequence shown here is derived from an EMBL/GenBank/DDBJ whole genome shotgun (WGS) entry which is preliminary data.</text>
</comment>
<dbReference type="InterPro" id="IPR001155">
    <property type="entry name" value="OxRdtase_FMN_N"/>
</dbReference>
<dbReference type="CDD" id="cd02933">
    <property type="entry name" value="OYE_like_FMN"/>
    <property type="match status" value="1"/>
</dbReference>
<dbReference type="RefSeq" id="WP_191183392.1">
    <property type="nucleotide sequence ID" value="NZ_JACXAJ010000003.1"/>
</dbReference>